<protein>
    <recommendedName>
        <fullName evidence="7">PsiF repeat-containing protein</fullName>
    </recommendedName>
</protein>
<reference evidence="6" key="2">
    <citation type="journal article" date="2019" name="Int. J. Syst. Evol. Microbiol.">
        <title>The Global Catalogue of Microorganisms (GCM) 10K type strain sequencing project: providing services to taxonomists for standard genome sequencing and annotation.</title>
        <authorList>
            <consortium name="The Broad Institute Genomics Platform"/>
            <consortium name="The Broad Institute Genome Sequencing Center for Infectious Disease"/>
            <person name="Wu L."/>
            <person name="Ma J."/>
        </authorList>
    </citation>
    <scope>NUCLEOTIDE SEQUENCE [LARGE SCALE GENOMIC DNA]</scope>
    <source>
        <strain evidence="6">NBRC 107715</strain>
    </source>
</reference>
<name>A0A512J7Q2_9HYPH</name>
<evidence type="ECO:0000256" key="2">
    <source>
        <dbReference type="SAM" id="SignalP"/>
    </source>
</evidence>
<organism evidence="3 5">
    <name type="scientific">Methylobacterium oxalidis</name>
    <dbReference type="NCBI Taxonomy" id="944322"/>
    <lineage>
        <taxon>Bacteria</taxon>
        <taxon>Pseudomonadati</taxon>
        <taxon>Pseudomonadota</taxon>
        <taxon>Alphaproteobacteria</taxon>
        <taxon>Hyphomicrobiales</taxon>
        <taxon>Methylobacteriaceae</taxon>
        <taxon>Methylobacterium</taxon>
    </lineage>
</organism>
<feature type="compositionally biased region" description="Basic and acidic residues" evidence="1">
    <location>
        <begin position="39"/>
        <end position="50"/>
    </location>
</feature>
<evidence type="ECO:0000313" key="4">
    <source>
        <dbReference type="EMBL" id="GLS65714.1"/>
    </source>
</evidence>
<evidence type="ECO:0000313" key="6">
    <source>
        <dbReference type="Proteomes" id="UP001156856"/>
    </source>
</evidence>
<feature type="signal peptide" evidence="2">
    <location>
        <begin position="1"/>
        <end position="27"/>
    </location>
</feature>
<feature type="chain" id="PRO_5021949754" description="PsiF repeat-containing protein" evidence="2">
    <location>
        <begin position="28"/>
        <end position="81"/>
    </location>
</feature>
<dbReference type="Proteomes" id="UP001156856">
    <property type="component" value="Unassembled WGS sequence"/>
</dbReference>
<keyword evidence="2" id="KW-0732">Signal</keyword>
<dbReference type="Proteomes" id="UP000321960">
    <property type="component" value="Unassembled WGS sequence"/>
</dbReference>
<gene>
    <name evidence="4" type="ORF">GCM10007888_40960</name>
    <name evidence="3" type="ORF">MOX02_40340</name>
</gene>
<evidence type="ECO:0000256" key="1">
    <source>
        <dbReference type="SAM" id="MobiDB-lite"/>
    </source>
</evidence>
<evidence type="ECO:0000313" key="5">
    <source>
        <dbReference type="Proteomes" id="UP000321960"/>
    </source>
</evidence>
<accession>A0A512J7Q2</accession>
<evidence type="ECO:0000313" key="3">
    <source>
        <dbReference type="EMBL" id="GEP05996.1"/>
    </source>
</evidence>
<dbReference type="EMBL" id="BJZU01000085">
    <property type="protein sequence ID" value="GEP05996.1"/>
    <property type="molecule type" value="Genomic_DNA"/>
</dbReference>
<proteinExistence type="predicted"/>
<feature type="region of interest" description="Disordered" evidence="1">
    <location>
        <begin position="26"/>
        <end position="52"/>
    </location>
</feature>
<reference evidence="4" key="1">
    <citation type="journal article" date="2014" name="Int. J. Syst. Evol. Microbiol.">
        <title>Complete genome of a new Firmicutes species belonging to the dominant human colonic microbiota ('Ruminococcus bicirculans') reveals two chromosomes and a selective capacity to utilize plant glucans.</title>
        <authorList>
            <consortium name="NISC Comparative Sequencing Program"/>
            <person name="Wegmann U."/>
            <person name="Louis P."/>
            <person name="Goesmann A."/>
            <person name="Henrissat B."/>
            <person name="Duncan S.H."/>
            <person name="Flint H.J."/>
        </authorList>
    </citation>
    <scope>NUCLEOTIDE SEQUENCE</scope>
    <source>
        <strain evidence="4">NBRC 107715</strain>
    </source>
</reference>
<reference evidence="3 5" key="3">
    <citation type="submission" date="2019-07" db="EMBL/GenBank/DDBJ databases">
        <title>Whole genome shotgun sequence of Methylobacterium oxalidis NBRC 107715.</title>
        <authorList>
            <person name="Hosoyama A."/>
            <person name="Uohara A."/>
            <person name="Ohji S."/>
            <person name="Ichikawa N."/>
        </authorList>
    </citation>
    <scope>NUCLEOTIDE SEQUENCE [LARGE SCALE GENOMIC DNA]</scope>
    <source>
        <strain evidence="3 5">NBRC 107715</strain>
    </source>
</reference>
<sequence length="81" mass="8186">MSVTATARVLALLVAGAQGTLAQGALAQSGGAPDPAQAARERECGAKADENAMQGAMRESFMIQCIAGEKVSEPKAGDKPK</sequence>
<comment type="caution">
    <text evidence="3">The sequence shown here is derived from an EMBL/GenBank/DDBJ whole genome shotgun (WGS) entry which is preliminary data.</text>
</comment>
<dbReference type="EMBL" id="BSPK01000077">
    <property type="protein sequence ID" value="GLS65714.1"/>
    <property type="molecule type" value="Genomic_DNA"/>
</dbReference>
<dbReference type="AlphaFoldDB" id="A0A512J7Q2"/>
<reference evidence="4" key="4">
    <citation type="submission" date="2023-01" db="EMBL/GenBank/DDBJ databases">
        <title>Draft genome sequence of Methylobacterium oxalidis strain NBRC 107715.</title>
        <authorList>
            <person name="Sun Q."/>
            <person name="Mori K."/>
        </authorList>
    </citation>
    <scope>NUCLEOTIDE SEQUENCE</scope>
    <source>
        <strain evidence="4">NBRC 107715</strain>
    </source>
</reference>
<evidence type="ECO:0008006" key="7">
    <source>
        <dbReference type="Google" id="ProtNLM"/>
    </source>
</evidence>
<keyword evidence="6" id="KW-1185">Reference proteome</keyword>